<dbReference type="Gene3D" id="2.40.50.140">
    <property type="entry name" value="Nucleic acid-binding proteins"/>
    <property type="match status" value="1"/>
</dbReference>
<evidence type="ECO:0000256" key="2">
    <source>
        <dbReference type="ARBA" id="ARBA00007391"/>
    </source>
</evidence>
<dbReference type="InterPro" id="IPR016195">
    <property type="entry name" value="Pol/histidinol_Pase-like"/>
</dbReference>
<dbReference type="NCBIfam" id="NF004225">
    <property type="entry name" value="PRK05672.1"/>
    <property type="match status" value="1"/>
</dbReference>
<dbReference type="EMBL" id="BAABBO010000001">
    <property type="protein sequence ID" value="GAA3951087.1"/>
    <property type="molecule type" value="Genomic_DNA"/>
</dbReference>
<keyword evidence="5 13" id="KW-0963">Cytoplasm</keyword>
<evidence type="ECO:0000313" key="15">
    <source>
        <dbReference type="EMBL" id="GAA3951087.1"/>
    </source>
</evidence>
<dbReference type="Pfam" id="PF07733">
    <property type="entry name" value="DNA_pol3_alpha"/>
    <property type="match status" value="1"/>
</dbReference>
<name>A0ABP7NNT2_9GAMM</name>
<comment type="function">
    <text evidence="13">DNA polymerase involved in damage-induced mutagenesis and translesion synthesis (TLS). It is not the major replicative DNA polymerase.</text>
</comment>
<dbReference type="InterPro" id="IPR004013">
    <property type="entry name" value="PHP_dom"/>
</dbReference>
<reference evidence="16" key="1">
    <citation type="journal article" date="2019" name="Int. J. Syst. Evol. Microbiol.">
        <title>The Global Catalogue of Microorganisms (GCM) 10K type strain sequencing project: providing services to taxonomists for standard genome sequencing and annotation.</title>
        <authorList>
            <consortium name="The Broad Institute Genomics Platform"/>
            <consortium name="The Broad Institute Genome Sequencing Center for Infectious Disease"/>
            <person name="Wu L."/>
            <person name="Ma J."/>
        </authorList>
    </citation>
    <scope>NUCLEOTIDE SEQUENCE [LARGE SCALE GENOMIC DNA]</scope>
    <source>
        <strain evidence="16">JCM 17555</strain>
    </source>
</reference>
<dbReference type="InterPro" id="IPR004805">
    <property type="entry name" value="DnaE2/DnaE/PolC"/>
</dbReference>
<evidence type="ECO:0000256" key="5">
    <source>
        <dbReference type="ARBA" id="ARBA00022490"/>
    </source>
</evidence>
<dbReference type="InterPro" id="IPR003141">
    <property type="entry name" value="Pol/His_phosphatase_N"/>
</dbReference>
<dbReference type="InterPro" id="IPR012340">
    <property type="entry name" value="NA-bd_OB-fold"/>
</dbReference>
<dbReference type="Gene3D" id="3.20.20.140">
    <property type="entry name" value="Metal-dependent hydrolases"/>
    <property type="match status" value="1"/>
</dbReference>
<evidence type="ECO:0000256" key="6">
    <source>
        <dbReference type="ARBA" id="ARBA00022679"/>
    </source>
</evidence>
<dbReference type="NCBIfam" id="TIGR00594">
    <property type="entry name" value="polc"/>
    <property type="match status" value="1"/>
</dbReference>
<accession>A0ABP7NNT2</accession>
<comment type="similarity">
    <text evidence="2 13">Belongs to the DNA polymerase type-C family. DnaE2 subfamily.</text>
</comment>
<gene>
    <name evidence="13" type="primary">dnaE2</name>
    <name evidence="15" type="ORF">GCM10022278_07840</name>
</gene>
<dbReference type="RefSeq" id="WP_344803469.1">
    <property type="nucleotide sequence ID" value="NZ_BAABBO010000001.1"/>
</dbReference>
<dbReference type="InterPro" id="IPR040982">
    <property type="entry name" value="DNA_pol3_finger"/>
</dbReference>
<dbReference type="InterPro" id="IPR023073">
    <property type="entry name" value="DnaE2"/>
</dbReference>
<dbReference type="Pfam" id="PF17657">
    <property type="entry name" value="DNA_pol3_finger"/>
    <property type="match status" value="1"/>
</dbReference>
<evidence type="ECO:0000256" key="4">
    <source>
        <dbReference type="ARBA" id="ARBA00017273"/>
    </source>
</evidence>
<dbReference type="Proteomes" id="UP001501337">
    <property type="component" value="Unassembled WGS sequence"/>
</dbReference>
<dbReference type="EC" id="2.7.7.7" evidence="3 13"/>
<comment type="caution">
    <text evidence="15">The sequence shown here is derived from an EMBL/GenBank/DDBJ whole genome shotgun (WGS) entry which is preliminary data.</text>
</comment>
<evidence type="ECO:0000256" key="9">
    <source>
        <dbReference type="ARBA" id="ARBA00022763"/>
    </source>
</evidence>
<keyword evidence="7 13" id="KW-0548">Nucleotidyltransferase</keyword>
<evidence type="ECO:0000256" key="7">
    <source>
        <dbReference type="ARBA" id="ARBA00022695"/>
    </source>
</evidence>
<evidence type="ECO:0000313" key="16">
    <source>
        <dbReference type="Proteomes" id="UP001501337"/>
    </source>
</evidence>
<keyword evidence="11 13" id="KW-0234">DNA repair</keyword>
<dbReference type="PANTHER" id="PTHR32294:SF4">
    <property type="entry name" value="ERROR-PRONE DNA POLYMERASE"/>
    <property type="match status" value="1"/>
</dbReference>
<dbReference type="Pfam" id="PF02811">
    <property type="entry name" value="PHP"/>
    <property type="match status" value="1"/>
</dbReference>
<evidence type="ECO:0000256" key="12">
    <source>
        <dbReference type="ARBA" id="ARBA00049244"/>
    </source>
</evidence>
<evidence type="ECO:0000256" key="3">
    <source>
        <dbReference type="ARBA" id="ARBA00012417"/>
    </source>
</evidence>
<keyword evidence="6 13" id="KW-0808">Transferase</keyword>
<evidence type="ECO:0000256" key="13">
    <source>
        <dbReference type="HAMAP-Rule" id="MF_01902"/>
    </source>
</evidence>
<keyword evidence="8 13" id="KW-0235">DNA replication</keyword>
<keyword evidence="10 13" id="KW-0239">DNA-directed DNA polymerase</keyword>
<dbReference type="SUPFAM" id="SSF89550">
    <property type="entry name" value="PHP domain-like"/>
    <property type="match status" value="1"/>
</dbReference>
<evidence type="ECO:0000256" key="8">
    <source>
        <dbReference type="ARBA" id="ARBA00022705"/>
    </source>
</evidence>
<feature type="domain" description="Polymerase/histidinol phosphatase N-terminal" evidence="14">
    <location>
        <begin position="5"/>
        <end position="95"/>
    </location>
</feature>
<evidence type="ECO:0000256" key="10">
    <source>
        <dbReference type="ARBA" id="ARBA00022932"/>
    </source>
</evidence>
<evidence type="ECO:0000259" key="14">
    <source>
        <dbReference type="SMART" id="SM00481"/>
    </source>
</evidence>
<dbReference type="InterPro" id="IPR011708">
    <property type="entry name" value="DNA_pol3_alpha_NTPase_dom"/>
</dbReference>
<keyword evidence="9 13" id="KW-0227">DNA damage</keyword>
<comment type="catalytic activity">
    <reaction evidence="12 13">
        <text>DNA(n) + a 2'-deoxyribonucleoside 5'-triphosphate = DNA(n+1) + diphosphate</text>
        <dbReference type="Rhea" id="RHEA:22508"/>
        <dbReference type="Rhea" id="RHEA-COMP:17339"/>
        <dbReference type="Rhea" id="RHEA-COMP:17340"/>
        <dbReference type="ChEBI" id="CHEBI:33019"/>
        <dbReference type="ChEBI" id="CHEBI:61560"/>
        <dbReference type="ChEBI" id="CHEBI:173112"/>
        <dbReference type="EC" id="2.7.7.7"/>
    </reaction>
</comment>
<dbReference type="SMART" id="SM00481">
    <property type="entry name" value="POLIIIAc"/>
    <property type="match status" value="1"/>
</dbReference>
<organism evidence="15 16">
    <name type="scientific">Allohahella marinimesophila</name>
    <dbReference type="NCBI Taxonomy" id="1054972"/>
    <lineage>
        <taxon>Bacteria</taxon>
        <taxon>Pseudomonadati</taxon>
        <taxon>Pseudomonadota</taxon>
        <taxon>Gammaproteobacteria</taxon>
        <taxon>Oceanospirillales</taxon>
        <taxon>Hahellaceae</taxon>
        <taxon>Allohahella</taxon>
    </lineage>
</organism>
<sequence length="1065" mass="120779">MIDFAELHCLSNYSFLQGASHPEELVLQAFELGYLGLAITDECSVAGSVKAWKQLDQLKEQAASENPEENHAKRKLQARLDRFRLVTGSEFRHGGHHFVVLATTKTAYAELCRLITRCRREAEKGSYHFHPEWLREEIQTGLLLWLPGNSSEQTISAELIAIIKSFGDRCWLLLQLLLTDHDAAHSEHVAQLSERWQLPIVASSYPQMHSSRRKMLHDCLRAIDLNMSVKAARATLMPNAQNHLRPLSRLAAIYPAPVLQASMDILARCTFQLDEITYQYPREAVPEGLDPSTYLRKLTFEGAQERYPAGIPDNVLALIEKELRIIAELRYEYYFLTIHDIVRYAKAQDILCQGRGSAANSAVCYCLGITEVDPSRSSMLFERFISKRRNEPPDIDVDFDNSRREEVIQYIYRRYGRERCAIAATVISYRPKSAIRDLGKALGLEMHRLEKAIANFGWGYRSKANWIDEVFSSELSDDSKTLRLFKRLLDELLGFPRHLSQHVGGFVITEGHLTDLVPIENAAMVDRTVIQWDKNDLEALHLMKVDVLALGMMSALHKSFAMISGLTGRTFRMSDIPPEADPRVFDMLCRADSIGLFQVESRAQMNMLPRLRPATFYDLVVQIALVRPGPIHGDMVHPYLRRRAGLETVEIPLEELKPILARTYGVPIFQEQVIAMAMIGAGFTADEAEALRRAMASWKKTGHMSGLREKLKENLAKRGVPDSFIDRIGRQIEGFGEYGFPESHAASFALLVYASAWLKCYYPLVFCCALLNSHPMGFYQPWQLIQDAKRHDVLVLPVDINRSQWDHTLEPISEPSGKGASPEQDLRRDARHALRLGFRLVKGIREDSGRAIVSNRPAGGFQSYAAVVNIAEIRRDELEALASADAFSCFGEHRYQQRWQAAGRGLYKDLFSESEQQRSPVMPPDRLQNLLEDYDSTSVLLKDHPMAYLRDNKQLHRQHTAESLARLPNKSLVIVSGVVINRQRPKTAAGVTFLTLEDETGSINLVVWLALAKKQMKVLVQSRILKVYGKVERDVDGQVVHVIAHHLEDISEQIHELKSASRDFQ</sequence>
<dbReference type="Pfam" id="PF01336">
    <property type="entry name" value="tRNA_anti-codon"/>
    <property type="match status" value="1"/>
</dbReference>
<evidence type="ECO:0000256" key="1">
    <source>
        <dbReference type="ARBA" id="ARBA00004496"/>
    </source>
</evidence>
<keyword evidence="16" id="KW-1185">Reference proteome</keyword>
<proteinExistence type="inferred from homology"/>
<protein>
    <recommendedName>
        <fullName evidence="4 13">Error-prone DNA polymerase</fullName>
        <ecNumber evidence="3 13">2.7.7.7</ecNumber>
    </recommendedName>
</protein>
<dbReference type="CDD" id="cd04485">
    <property type="entry name" value="DnaE_OBF"/>
    <property type="match status" value="1"/>
</dbReference>
<dbReference type="HAMAP" id="MF_01902">
    <property type="entry name" value="DNApol_error_prone"/>
    <property type="match status" value="1"/>
</dbReference>
<evidence type="ECO:0000256" key="11">
    <source>
        <dbReference type="ARBA" id="ARBA00023204"/>
    </source>
</evidence>
<dbReference type="InterPro" id="IPR004365">
    <property type="entry name" value="NA-bd_OB_tRNA"/>
</dbReference>
<dbReference type="Pfam" id="PF14579">
    <property type="entry name" value="HHH_6"/>
    <property type="match status" value="1"/>
</dbReference>
<dbReference type="InterPro" id="IPR029460">
    <property type="entry name" value="DNAPol_HHH"/>
</dbReference>
<dbReference type="PANTHER" id="PTHR32294">
    <property type="entry name" value="DNA POLYMERASE III SUBUNIT ALPHA"/>
    <property type="match status" value="1"/>
</dbReference>
<comment type="subcellular location">
    <subcellularLocation>
        <location evidence="1 13">Cytoplasm</location>
    </subcellularLocation>
</comment>